<reference evidence="2" key="1">
    <citation type="submission" date="2025-05" db="UniProtKB">
        <authorList>
            <consortium name="RefSeq"/>
        </authorList>
    </citation>
    <scope>NUCLEOTIDE SEQUENCE [LARGE SCALE GENOMIC DNA]</scope>
    <source>
        <strain evidence="2">14028-0561.14</strain>
    </source>
</reference>
<organism evidence="2 3">
    <name type="scientific">Drosophila kikkawai</name>
    <name type="common">Fruit fly</name>
    <dbReference type="NCBI Taxonomy" id="30033"/>
    <lineage>
        <taxon>Eukaryota</taxon>
        <taxon>Metazoa</taxon>
        <taxon>Ecdysozoa</taxon>
        <taxon>Arthropoda</taxon>
        <taxon>Hexapoda</taxon>
        <taxon>Insecta</taxon>
        <taxon>Pterygota</taxon>
        <taxon>Neoptera</taxon>
        <taxon>Endopterygota</taxon>
        <taxon>Diptera</taxon>
        <taxon>Brachycera</taxon>
        <taxon>Muscomorpha</taxon>
        <taxon>Ephydroidea</taxon>
        <taxon>Drosophilidae</taxon>
        <taxon>Drosophila</taxon>
        <taxon>Sophophora</taxon>
    </lineage>
</organism>
<reference evidence="3" key="2">
    <citation type="submission" date="2025-08" db="UniProtKB">
        <authorList>
            <consortium name="RefSeq"/>
        </authorList>
    </citation>
    <scope>IDENTIFICATION</scope>
    <source>
        <strain evidence="3">14028-0561.14</strain>
        <tissue evidence="3">Whole fly</tissue>
    </source>
</reference>
<dbReference type="RefSeq" id="XP_017025541.1">
    <property type="nucleotide sequence ID" value="XM_017170052.3"/>
</dbReference>
<protein>
    <submittedName>
        <fullName evidence="3">Uncharacterized protein</fullName>
    </submittedName>
</protein>
<feature type="signal peptide" evidence="1">
    <location>
        <begin position="1"/>
        <end position="19"/>
    </location>
</feature>
<evidence type="ECO:0000313" key="3">
    <source>
        <dbReference type="RefSeq" id="XP_017025541.1"/>
    </source>
</evidence>
<feature type="chain" id="PRO_5028349361" evidence="1">
    <location>
        <begin position="20"/>
        <end position="63"/>
    </location>
</feature>
<evidence type="ECO:0000256" key="1">
    <source>
        <dbReference type="SAM" id="SignalP"/>
    </source>
</evidence>
<dbReference type="Proteomes" id="UP001652661">
    <property type="component" value="Chromosome 2L"/>
</dbReference>
<name>A0A6P4IRT1_DROKI</name>
<sequence>MQLLAFLFAVLAVVAMVSANNPMCNDAAQSGGGYQVYEMSAQGRNAPRNYNYGSTKNYNRNSH</sequence>
<keyword evidence="2" id="KW-1185">Reference proteome</keyword>
<dbReference type="GeneID" id="108076992"/>
<gene>
    <name evidence="3" type="primary">LOC108076992</name>
</gene>
<keyword evidence="1" id="KW-0732">Signal</keyword>
<accession>A0A6P4IRT1</accession>
<proteinExistence type="predicted"/>
<dbReference type="AlphaFoldDB" id="A0A6P4IRT1"/>
<evidence type="ECO:0000313" key="2">
    <source>
        <dbReference type="Proteomes" id="UP001652661"/>
    </source>
</evidence>